<dbReference type="Pfam" id="PF02771">
    <property type="entry name" value="Acyl-CoA_dh_N"/>
    <property type="match status" value="1"/>
</dbReference>
<evidence type="ECO:0000256" key="2">
    <source>
        <dbReference type="ARBA" id="ARBA00009347"/>
    </source>
</evidence>
<feature type="domain" description="Acyl-CoA oxidase/dehydrogenase middle" evidence="8">
    <location>
        <begin position="126"/>
        <end position="205"/>
    </location>
</feature>
<dbReference type="Pfam" id="PF02770">
    <property type="entry name" value="Acyl-CoA_dh_M"/>
    <property type="match status" value="1"/>
</dbReference>
<dbReference type="Proteomes" id="UP000252147">
    <property type="component" value="Unassembled WGS sequence"/>
</dbReference>
<comment type="caution">
    <text evidence="10">The sequence shown here is derived from an EMBL/GenBank/DDBJ whole genome shotgun (WGS) entry which is preliminary data.</text>
</comment>
<dbReference type="InterPro" id="IPR046373">
    <property type="entry name" value="Acyl-CoA_Oxase/DH_mid-dom_sf"/>
</dbReference>
<gene>
    <name evidence="10" type="ORF">DBW97_04100</name>
</gene>
<feature type="domain" description="Acyl-CoA dehydrogenase/oxidase C-terminal" evidence="7">
    <location>
        <begin position="229"/>
        <end position="339"/>
    </location>
</feature>
<reference evidence="10 11" key="1">
    <citation type="journal article" date="2018" name="Microbiome">
        <title>Fine metagenomic profile of the Mediterranean stratified and mixed water columns revealed by assembly and recruitment.</title>
        <authorList>
            <person name="Haro-Moreno J.M."/>
            <person name="Lopez-Perez M."/>
            <person name="De La Torre J.R."/>
            <person name="Picazo A."/>
            <person name="Camacho A."/>
            <person name="Rodriguez-Valera F."/>
        </authorList>
    </citation>
    <scope>NUCLEOTIDE SEQUENCE [LARGE SCALE GENOMIC DNA]</scope>
    <source>
        <strain evidence="10">MED-G83</strain>
    </source>
</reference>
<name>A0A368BLG4_9GAMM</name>
<comment type="similarity">
    <text evidence="2 6">Belongs to the acyl-CoA dehydrogenase family.</text>
</comment>
<proteinExistence type="inferred from homology"/>
<dbReference type="GO" id="GO:0003995">
    <property type="term" value="F:acyl-CoA dehydrogenase activity"/>
    <property type="evidence" value="ECO:0007669"/>
    <property type="project" value="TreeGrafter"/>
</dbReference>
<dbReference type="InterPro" id="IPR036250">
    <property type="entry name" value="AcylCo_DH-like_C"/>
</dbReference>
<evidence type="ECO:0000256" key="5">
    <source>
        <dbReference type="ARBA" id="ARBA00023002"/>
    </source>
</evidence>
<dbReference type="InterPro" id="IPR006091">
    <property type="entry name" value="Acyl-CoA_Oxase/DH_mid-dom"/>
</dbReference>
<keyword evidence="5 6" id="KW-0560">Oxidoreductase</keyword>
<dbReference type="PANTHER" id="PTHR43884">
    <property type="entry name" value="ACYL-COA DEHYDROGENASE"/>
    <property type="match status" value="1"/>
</dbReference>
<dbReference type="InterPro" id="IPR009075">
    <property type="entry name" value="AcylCo_DH/oxidase_C"/>
</dbReference>
<dbReference type="Gene3D" id="1.10.540.10">
    <property type="entry name" value="Acyl-CoA dehydrogenase/oxidase, N-terminal domain"/>
    <property type="match status" value="1"/>
</dbReference>
<evidence type="ECO:0000256" key="4">
    <source>
        <dbReference type="ARBA" id="ARBA00022827"/>
    </source>
</evidence>
<protein>
    <submittedName>
        <fullName evidence="10">Acyl-CoA dehydrogenase</fullName>
    </submittedName>
</protein>
<dbReference type="InterPro" id="IPR037069">
    <property type="entry name" value="AcylCoA_DH/ox_N_sf"/>
</dbReference>
<dbReference type="SUPFAM" id="SSF56645">
    <property type="entry name" value="Acyl-CoA dehydrogenase NM domain-like"/>
    <property type="match status" value="1"/>
</dbReference>
<evidence type="ECO:0000259" key="9">
    <source>
        <dbReference type="Pfam" id="PF02771"/>
    </source>
</evidence>
<dbReference type="Gene3D" id="2.40.110.10">
    <property type="entry name" value="Butyryl-CoA Dehydrogenase, subunit A, domain 2"/>
    <property type="match status" value="1"/>
</dbReference>
<dbReference type="PANTHER" id="PTHR43884:SF20">
    <property type="entry name" value="ACYL-COA DEHYDROGENASE FADE28"/>
    <property type="match status" value="1"/>
</dbReference>
<evidence type="ECO:0000259" key="7">
    <source>
        <dbReference type="Pfam" id="PF00441"/>
    </source>
</evidence>
<feature type="domain" description="Acyl-CoA dehydrogenase/oxidase N-terminal" evidence="9">
    <location>
        <begin position="6"/>
        <end position="117"/>
    </location>
</feature>
<evidence type="ECO:0000259" key="8">
    <source>
        <dbReference type="Pfam" id="PF02770"/>
    </source>
</evidence>
<dbReference type="Pfam" id="PF00441">
    <property type="entry name" value="Acyl-CoA_dh_1"/>
    <property type="match status" value="1"/>
</dbReference>
<dbReference type="InterPro" id="IPR013786">
    <property type="entry name" value="AcylCoA_DH/ox_N"/>
</dbReference>
<dbReference type="InterPro" id="IPR009100">
    <property type="entry name" value="AcylCoA_DH/oxidase_NM_dom_sf"/>
</dbReference>
<evidence type="ECO:0000256" key="1">
    <source>
        <dbReference type="ARBA" id="ARBA00001974"/>
    </source>
</evidence>
<dbReference type="EMBL" id="QOPD01000007">
    <property type="protein sequence ID" value="RCL37724.1"/>
    <property type="molecule type" value="Genomic_DNA"/>
</dbReference>
<keyword evidence="3 6" id="KW-0285">Flavoprotein</keyword>
<keyword evidence="4 6" id="KW-0274">FAD</keyword>
<dbReference type="CDD" id="cd00567">
    <property type="entry name" value="ACAD"/>
    <property type="match status" value="1"/>
</dbReference>
<sequence length="360" mass="39909">MNLNYTEEQELLRDSISKFCSSDYDFETRMKAVNSESGQDKELWKMFAELGWLAVPFAEEFGGFGGDEVDLSVVFEEFGKAIVVEPYLANIVLGGGVLRRADFAESASYIEKLVSGEVQISLANYESQKGYVLGNIDTELNGEGLLNGSKSTVLNAPNADHFIVFTKKGDGYSFALVDKNAEGLTLSGYKTYDGFTSGDLVFSNCKPVAVFEENNALEVLEEVIREAIVCICSEAIGAMEKSYFLTVEYTKQREQFGSSLSKFQVLQHRMVDMFMETEYAKSFLLKVLATDDKDEKAKLTYGLKNQVARAGKLIGEEAVQLHGGMGVTQEMSIGHYLKRLVSIANVFGSADFYLKKYSES</sequence>
<accession>A0A368BLG4</accession>
<dbReference type="AlphaFoldDB" id="A0A368BLG4"/>
<comment type="cofactor">
    <cofactor evidence="1 6">
        <name>FAD</name>
        <dbReference type="ChEBI" id="CHEBI:57692"/>
    </cofactor>
</comment>
<evidence type="ECO:0000313" key="10">
    <source>
        <dbReference type="EMBL" id="RCL37724.1"/>
    </source>
</evidence>
<evidence type="ECO:0000313" key="11">
    <source>
        <dbReference type="Proteomes" id="UP000252147"/>
    </source>
</evidence>
<dbReference type="Gene3D" id="1.20.140.10">
    <property type="entry name" value="Butyryl-CoA Dehydrogenase, subunit A, domain 3"/>
    <property type="match status" value="1"/>
</dbReference>
<evidence type="ECO:0000256" key="3">
    <source>
        <dbReference type="ARBA" id="ARBA00022630"/>
    </source>
</evidence>
<evidence type="ECO:0000256" key="6">
    <source>
        <dbReference type="RuleBase" id="RU362125"/>
    </source>
</evidence>
<dbReference type="SUPFAM" id="SSF47203">
    <property type="entry name" value="Acyl-CoA dehydrogenase C-terminal domain-like"/>
    <property type="match status" value="1"/>
</dbReference>
<organism evidence="10 11">
    <name type="scientific">SAR86 cluster bacterium</name>
    <dbReference type="NCBI Taxonomy" id="2030880"/>
    <lineage>
        <taxon>Bacteria</taxon>
        <taxon>Pseudomonadati</taxon>
        <taxon>Pseudomonadota</taxon>
        <taxon>Gammaproteobacteria</taxon>
        <taxon>SAR86 cluster</taxon>
    </lineage>
</organism>
<dbReference type="GO" id="GO:0050660">
    <property type="term" value="F:flavin adenine dinucleotide binding"/>
    <property type="evidence" value="ECO:0007669"/>
    <property type="project" value="InterPro"/>
</dbReference>